<gene>
    <name evidence="2" type="ORF">SSE37_11219</name>
</gene>
<dbReference type="EMBL" id="AAYA01000006">
    <property type="protein sequence ID" value="EBA08110.1"/>
    <property type="molecule type" value="Genomic_DNA"/>
</dbReference>
<reference evidence="2 3" key="1">
    <citation type="submission" date="2006-06" db="EMBL/GenBank/DDBJ databases">
        <authorList>
            <person name="Moran M.A."/>
            <person name="Ferriera S."/>
            <person name="Johnson J."/>
            <person name="Kravitz S."/>
            <person name="Beeson K."/>
            <person name="Sutton G."/>
            <person name="Rogers Y.-H."/>
            <person name="Friedman R."/>
            <person name="Frazier M."/>
            <person name="Venter J.C."/>
        </authorList>
    </citation>
    <scope>NUCLEOTIDE SEQUENCE [LARGE SCALE GENOMIC DNA]</scope>
    <source>
        <strain evidence="2 3">E-37</strain>
    </source>
</reference>
<accession>A3K3J6</accession>
<feature type="region of interest" description="Disordered" evidence="1">
    <location>
        <begin position="1"/>
        <end position="66"/>
    </location>
</feature>
<protein>
    <submittedName>
        <fullName evidence="2">Uncharacterized protein</fullName>
    </submittedName>
</protein>
<comment type="caution">
    <text evidence="2">The sequence shown here is derived from an EMBL/GenBank/DDBJ whole genome shotgun (WGS) entry which is preliminary data.</text>
</comment>
<organism evidence="2 3">
    <name type="scientific">Sagittula stellata (strain ATCC 700073 / DSM 11524 / E-37)</name>
    <dbReference type="NCBI Taxonomy" id="388399"/>
    <lineage>
        <taxon>Bacteria</taxon>
        <taxon>Pseudomonadati</taxon>
        <taxon>Pseudomonadota</taxon>
        <taxon>Alphaproteobacteria</taxon>
        <taxon>Rhodobacterales</taxon>
        <taxon>Roseobacteraceae</taxon>
        <taxon>Sagittula</taxon>
    </lineage>
</organism>
<proteinExistence type="predicted"/>
<dbReference type="OrthoDB" id="9855539at2"/>
<dbReference type="RefSeq" id="WP_005858921.1">
    <property type="nucleotide sequence ID" value="NZ_AAYA01000006.1"/>
</dbReference>
<evidence type="ECO:0000256" key="1">
    <source>
        <dbReference type="SAM" id="MobiDB-lite"/>
    </source>
</evidence>
<dbReference type="AlphaFoldDB" id="A3K3J6"/>
<dbReference type="Proteomes" id="UP000005713">
    <property type="component" value="Unassembled WGS sequence"/>
</dbReference>
<keyword evidence="3" id="KW-1185">Reference proteome</keyword>
<evidence type="ECO:0000313" key="3">
    <source>
        <dbReference type="Proteomes" id="UP000005713"/>
    </source>
</evidence>
<name>A3K3J6_SAGS3</name>
<evidence type="ECO:0000313" key="2">
    <source>
        <dbReference type="EMBL" id="EBA08110.1"/>
    </source>
</evidence>
<sequence>MDVIRDGLSGGHQDNTQDKQTDARQSMVRDGNVVRLRPESRRVPHPGPARFDDCPKSAMRFALGRD</sequence>